<dbReference type="PANTHER" id="PTHR23055">
    <property type="entry name" value="CALCIUM BINDING PROTEINS"/>
    <property type="match status" value="1"/>
</dbReference>
<dbReference type="AlphaFoldDB" id="A0ABD3UHQ0"/>
<dbReference type="GO" id="GO:0046872">
    <property type="term" value="F:metal ion binding"/>
    <property type="evidence" value="ECO:0007669"/>
    <property type="project" value="UniProtKB-KW"/>
</dbReference>
<gene>
    <name evidence="8" type="ORF">ACJMK2_018554</name>
</gene>
<comment type="similarity">
    <text evidence="1">Belongs to the recoverin family.</text>
</comment>
<dbReference type="InterPro" id="IPR002048">
    <property type="entry name" value="EF_hand_dom"/>
</dbReference>
<dbReference type="SMART" id="SM00054">
    <property type="entry name" value="EFh"/>
    <property type="match status" value="3"/>
</dbReference>
<dbReference type="Gene3D" id="1.10.238.10">
    <property type="entry name" value="EF-hand"/>
    <property type="match status" value="1"/>
</dbReference>
<keyword evidence="4" id="KW-0677">Repeat</keyword>
<feature type="domain" description="EF-hand" evidence="7">
    <location>
        <begin position="102"/>
        <end position="137"/>
    </location>
</feature>
<evidence type="ECO:0000256" key="6">
    <source>
        <dbReference type="ARBA" id="ARBA00023288"/>
    </source>
</evidence>
<sequence>MGAKSGKIVRLKPRTIEELRNHVGVNFTADEIHEWYEDFKSRLKPGQTELSKEQFIQVYDRLFQGDASEFAEHVFRTFDVNGNGMVDFKEFILGLCISGSTDFETKLKWAFKMYDINGDGLITKDEMQQIIKAIYKMTNCTTSDRMAHPEQLAGDLFESIDTNHDKSITWEEFIRGASEQPIIVNLLECDPNPDEI</sequence>
<keyword evidence="9" id="KW-1185">Reference proteome</keyword>
<dbReference type="PROSITE" id="PS00018">
    <property type="entry name" value="EF_HAND_1"/>
    <property type="match status" value="3"/>
</dbReference>
<dbReference type="CDD" id="cd00051">
    <property type="entry name" value="EFh"/>
    <property type="match status" value="2"/>
</dbReference>
<feature type="domain" description="EF-hand" evidence="7">
    <location>
        <begin position="66"/>
        <end position="101"/>
    </location>
</feature>
<dbReference type="Pfam" id="PF13499">
    <property type="entry name" value="EF-hand_7"/>
    <property type="match status" value="1"/>
</dbReference>
<evidence type="ECO:0000256" key="3">
    <source>
        <dbReference type="ARBA" id="ARBA00022723"/>
    </source>
</evidence>
<protein>
    <recommendedName>
        <fullName evidence="7">EF-hand domain-containing protein</fullName>
    </recommendedName>
</protein>
<keyword evidence="6" id="KW-0449">Lipoprotein</keyword>
<feature type="domain" description="EF-hand" evidence="7">
    <location>
        <begin position="148"/>
        <end position="183"/>
    </location>
</feature>
<accession>A0ABD3UHQ0</accession>
<evidence type="ECO:0000259" key="7">
    <source>
        <dbReference type="PROSITE" id="PS50222"/>
    </source>
</evidence>
<keyword evidence="2" id="KW-0519">Myristate</keyword>
<evidence type="ECO:0000256" key="1">
    <source>
        <dbReference type="ARBA" id="ARBA00006049"/>
    </source>
</evidence>
<proteinExistence type="inferred from homology"/>
<evidence type="ECO:0000256" key="5">
    <source>
        <dbReference type="ARBA" id="ARBA00022837"/>
    </source>
</evidence>
<dbReference type="InterPro" id="IPR018247">
    <property type="entry name" value="EF_Hand_1_Ca_BS"/>
</dbReference>
<dbReference type="InterPro" id="IPR011992">
    <property type="entry name" value="EF-hand-dom_pair"/>
</dbReference>
<evidence type="ECO:0000256" key="4">
    <source>
        <dbReference type="ARBA" id="ARBA00022737"/>
    </source>
</evidence>
<dbReference type="InterPro" id="IPR028846">
    <property type="entry name" value="Recoverin"/>
</dbReference>
<dbReference type="PROSITE" id="PS50222">
    <property type="entry name" value="EF_HAND_2"/>
    <property type="match status" value="3"/>
</dbReference>
<dbReference type="SUPFAM" id="SSF47473">
    <property type="entry name" value="EF-hand"/>
    <property type="match status" value="1"/>
</dbReference>
<evidence type="ECO:0000313" key="9">
    <source>
        <dbReference type="Proteomes" id="UP001634394"/>
    </source>
</evidence>
<dbReference type="PANTHER" id="PTHR23055:SF178">
    <property type="entry name" value="NEUROCALCIN HOMOLOG"/>
    <property type="match status" value="1"/>
</dbReference>
<reference evidence="8 9" key="1">
    <citation type="submission" date="2024-11" db="EMBL/GenBank/DDBJ databases">
        <title>Chromosome-level genome assembly of the freshwater bivalve Anodonta woodiana.</title>
        <authorList>
            <person name="Chen X."/>
        </authorList>
    </citation>
    <scope>NUCLEOTIDE SEQUENCE [LARGE SCALE GENOMIC DNA]</scope>
    <source>
        <strain evidence="8">MN2024</strain>
        <tissue evidence="8">Gills</tissue>
    </source>
</reference>
<name>A0ABD3UHQ0_SINWO</name>
<keyword evidence="3" id="KW-0479">Metal-binding</keyword>
<keyword evidence="5" id="KW-0106">Calcium</keyword>
<dbReference type="Pfam" id="PF13202">
    <property type="entry name" value="EF-hand_5"/>
    <property type="match status" value="1"/>
</dbReference>
<dbReference type="PRINTS" id="PR00450">
    <property type="entry name" value="RECOVERIN"/>
</dbReference>
<organism evidence="8 9">
    <name type="scientific">Sinanodonta woodiana</name>
    <name type="common">Chinese pond mussel</name>
    <name type="synonym">Anodonta woodiana</name>
    <dbReference type="NCBI Taxonomy" id="1069815"/>
    <lineage>
        <taxon>Eukaryota</taxon>
        <taxon>Metazoa</taxon>
        <taxon>Spiralia</taxon>
        <taxon>Lophotrochozoa</taxon>
        <taxon>Mollusca</taxon>
        <taxon>Bivalvia</taxon>
        <taxon>Autobranchia</taxon>
        <taxon>Heteroconchia</taxon>
        <taxon>Palaeoheterodonta</taxon>
        <taxon>Unionida</taxon>
        <taxon>Unionoidea</taxon>
        <taxon>Unionidae</taxon>
        <taxon>Unioninae</taxon>
        <taxon>Sinanodonta</taxon>
    </lineage>
</organism>
<evidence type="ECO:0000256" key="2">
    <source>
        <dbReference type="ARBA" id="ARBA00022707"/>
    </source>
</evidence>
<dbReference type="Proteomes" id="UP001634394">
    <property type="component" value="Unassembled WGS sequence"/>
</dbReference>
<evidence type="ECO:0000313" key="8">
    <source>
        <dbReference type="EMBL" id="KAL3847653.1"/>
    </source>
</evidence>
<dbReference type="FunFam" id="1.10.238.10:FF:000009">
    <property type="entry name" value="Visinin-like protein 1"/>
    <property type="match status" value="1"/>
</dbReference>
<dbReference type="EMBL" id="JBJQND010000016">
    <property type="protein sequence ID" value="KAL3847653.1"/>
    <property type="molecule type" value="Genomic_DNA"/>
</dbReference>
<comment type="caution">
    <text evidence="8">The sequence shown here is derived from an EMBL/GenBank/DDBJ whole genome shotgun (WGS) entry which is preliminary data.</text>
</comment>